<dbReference type="Proteomes" id="UP000198542">
    <property type="component" value="Unassembled WGS sequence"/>
</dbReference>
<dbReference type="RefSeq" id="WP_090454436.1">
    <property type="nucleotide sequence ID" value="NZ_FNTC01000002.1"/>
</dbReference>
<dbReference type="InterPro" id="IPR025737">
    <property type="entry name" value="FApF"/>
</dbReference>
<dbReference type="AlphaFoldDB" id="A0A231GPE1"/>
<gene>
    <name evidence="1" type="ORF">SAMN04490187_3143</name>
</gene>
<evidence type="ECO:0000313" key="1">
    <source>
        <dbReference type="EMBL" id="SEC09489.1"/>
    </source>
</evidence>
<sequence length="300" mass="32464">MKTPADFRLVIFFGVLLFAAKSMALEGGASSYPLGIVTVMSGAVGAPGETHAYTYNKTVAIDSIRDGQGDKVFQKAKGRVHAHALRLVHTLDGPTLLGGNVSLQLAVPYVAGHLDIPALGAFGRDSSNGMGDPLFGALVSWQSPTYLHNLELDFVAPWGKYDDHALINPGNNSKAIYAAYAFTWFPMPQVEVSSKISVNYSYENPKTDYKSGVQVVADYGFNYRLTQNWLAGIGGYLSTQLNDDQSHGNDVGNRTRSIKVGPQVGYASRDFGIVLGYQKDVYARNASEGDTVMLNGMFKF</sequence>
<name>A0A231GPE1_PSEJE</name>
<reference evidence="2" key="1">
    <citation type="submission" date="2016-10" db="EMBL/GenBank/DDBJ databases">
        <authorList>
            <person name="Varghese N."/>
            <person name="Submissions S."/>
        </authorList>
    </citation>
    <scope>NUCLEOTIDE SEQUENCE [LARGE SCALE GENOMIC DNA]</scope>
    <source>
        <strain evidence="2">BS3660</strain>
    </source>
</reference>
<organism evidence="1 2">
    <name type="scientific">Pseudomonas jessenii</name>
    <dbReference type="NCBI Taxonomy" id="77298"/>
    <lineage>
        <taxon>Bacteria</taxon>
        <taxon>Pseudomonadati</taxon>
        <taxon>Pseudomonadota</taxon>
        <taxon>Gammaproteobacteria</taxon>
        <taxon>Pseudomonadales</taxon>
        <taxon>Pseudomonadaceae</taxon>
        <taxon>Pseudomonas</taxon>
    </lineage>
</organism>
<accession>A0A231GPE1</accession>
<proteinExistence type="predicted"/>
<dbReference type="EMBL" id="FNTC01000002">
    <property type="protein sequence ID" value="SEC09489.1"/>
    <property type="molecule type" value="Genomic_DNA"/>
</dbReference>
<protein>
    <submittedName>
        <fullName evidence="1">Uncharacterized conserved protein</fullName>
    </submittedName>
</protein>
<dbReference type="Pfam" id="PF13557">
    <property type="entry name" value="Phenol_MetA_deg"/>
    <property type="match status" value="1"/>
</dbReference>
<keyword evidence="2" id="KW-1185">Reference proteome</keyword>
<evidence type="ECO:0000313" key="2">
    <source>
        <dbReference type="Proteomes" id="UP000198542"/>
    </source>
</evidence>